<feature type="compositionally biased region" description="Low complexity" evidence="8">
    <location>
        <begin position="441"/>
        <end position="457"/>
    </location>
</feature>
<sequence>MADLDQTLAVTLKGYAWLPDLRRRSGTGPVRTRVLGQPAVGICGSEAARFFYEPGHLERHSALPGLVVRTLFGRGAVHTLDGAAHRHRKALFTALLLDGDGAERLAELAGQEFDVAAARWRGGPPVRLLDESAQVIAAAVARWVGVPADDRDVEVLARDCLAMVDGFATVGPRTTHALLARARQEKRLSTTIAAVRDKTVSTPAAHDRTTRADQVARSPLSIVANHRDDGELLDPRTAAVELLNIIRPAIAVAWFVAFAGHAMDMWPRHQSRLRAGDDEYARAFAHEVRRFYPFAPFLGGRATRDLFFRGEPIPAGTLVLLDVYGQNHDPALWPEPYVFDPGRFVDREIGEFDLIPQGGGDPRSGHRCPGEKVTVALLGTLAKRLADLDHYLPPQDTTIDLSRIPARPRDGITLVVPEDRPAEKAPAEKAATEAPADEATTESAPADEAATESAPAANTPGARRVKTALSASRSPASGRS</sequence>
<dbReference type="EMBL" id="BOMG01000052">
    <property type="protein sequence ID" value="GID55709.1"/>
    <property type="molecule type" value="Genomic_DNA"/>
</dbReference>
<evidence type="ECO:0000256" key="4">
    <source>
        <dbReference type="ARBA" id="ARBA00022723"/>
    </source>
</evidence>
<feature type="compositionally biased region" description="Basic and acidic residues" evidence="8">
    <location>
        <begin position="417"/>
        <end position="431"/>
    </location>
</feature>
<comment type="similarity">
    <text evidence="2">Belongs to the cytochrome P450 family.</text>
</comment>
<reference evidence="9 10" key="1">
    <citation type="submission" date="2021-01" db="EMBL/GenBank/DDBJ databases">
        <title>Whole genome shotgun sequence of Actinoplanes couchii NBRC 106145.</title>
        <authorList>
            <person name="Komaki H."/>
            <person name="Tamura T."/>
        </authorList>
    </citation>
    <scope>NUCLEOTIDE SEQUENCE [LARGE SCALE GENOMIC DNA]</scope>
    <source>
        <strain evidence="9 10">NBRC 106145</strain>
    </source>
</reference>
<gene>
    <name evidence="9" type="primary">cypC</name>
    <name evidence="9" type="ORF">Aco03nite_041130</name>
</gene>
<evidence type="ECO:0000256" key="2">
    <source>
        <dbReference type="ARBA" id="ARBA00010617"/>
    </source>
</evidence>
<dbReference type="PANTHER" id="PTHR24286:SF24">
    <property type="entry name" value="LANOSTEROL 14-ALPHA DEMETHYLASE"/>
    <property type="match status" value="1"/>
</dbReference>
<dbReference type="Pfam" id="PF00067">
    <property type="entry name" value="p450"/>
    <property type="match status" value="1"/>
</dbReference>
<accession>A0ABQ3XB53</accession>
<proteinExistence type="inferred from homology"/>
<keyword evidence="5" id="KW-0560">Oxidoreductase</keyword>
<keyword evidence="4" id="KW-0479">Metal-binding</keyword>
<comment type="cofactor">
    <cofactor evidence="1">
        <name>heme</name>
        <dbReference type="ChEBI" id="CHEBI:30413"/>
    </cofactor>
</comment>
<dbReference type="Proteomes" id="UP000612282">
    <property type="component" value="Unassembled WGS sequence"/>
</dbReference>
<evidence type="ECO:0000256" key="3">
    <source>
        <dbReference type="ARBA" id="ARBA00022617"/>
    </source>
</evidence>
<comment type="caution">
    <text evidence="9">The sequence shown here is derived from an EMBL/GenBank/DDBJ whole genome shotgun (WGS) entry which is preliminary data.</text>
</comment>
<dbReference type="PANTHER" id="PTHR24286">
    <property type="entry name" value="CYTOCHROME P450 26"/>
    <property type="match status" value="1"/>
</dbReference>
<evidence type="ECO:0000256" key="7">
    <source>
        <dbReference type="ARBA" id="ARBA00023033"/>
    </source>
</evidence>
<name>A0ABQ3XB53_9ACTN</name>
<evidence type="ECO:0000313" key="10">
    <source>
        <dbReference type="Proteomes" id="UP000612282"/>
    </source>
</evidence>
<dbReference type="Gene3D" id="1.10.630.10">
    <property type="entry name" value="Cytochrome P450"/>
    <property type="match status" value="1"/>
</dbReference>
<evidence type="ECO:0000256" key="1">
    <source>
        <dbReference type="ARBA" id="ARBA00001971"/>
    </source>
</evidence>
<keyword evidence="6" id="KW-0408">Iron</keyword>
<dbReference type="RefSeq" id="WP_203796979.1">
    <property type="nucleotide sequence ID" value="NZ_BAAAQE010000027.1"/>
</dbReference>
<dbReference type="InterPro" id="IPR036396">
    <property type="entry name" value="Cyt_P450_sf"/>
</dbReference>
<dbReference type="SUPFAM" id="SSF48264">
    <property type="entry name" value="Cytochrome P450"/>
    <property type="match status" value="1"/>
</dbReference>
<protein>
    <submittedName>
        <fullName evidence="9">Fatty-acid peroxygenase</fullName>
    </submittedName>
</protein>
<evidence type="ECO:0000256" key="8">
    <source>
        <dbReference type="SAM" id="MobiDB-lite"/>
    </source>
</evidence>
<keyword evidence="7" id="KW-0503">Monooxygenase</keyword>
<evidence type="ECO:0000256" key="6">
    <source>
        <dbReference type="ARBA" id="ARBA00023004"/>
    </source>
</evidence>
<evidence type="ECO:0000256" key="5">
    <source>
        <dbReference type="ARBA" id="ARBA00023002"/>
    </source>
</evidence>
<dbReference type="CDD" id="cd11067">
    <property type="entry name" value="CYP152"/>
    <property type="match status" value="1"/>
</dbReference>
<keyword evidence="3" id="KW-0349">Heme</keyword>
<organism evidence="9 10">
    <name type="scientific">Actinoplanes couchii</name>
    <dbReference type="NCBI Taxonomy" id="403638"/>
    <lineage>
        <taxon>Bacteria</taxon>
        <taxon>Bacillati</taxon>
        <taxon>Actinomycetota</taxon>
        <taxon>Actinomycetes</taxon>
        <taxon>Micromonosporales</taxon>
        <taxon>Micromonosporaceae</taxon>
        <taxon>Actinoplanes</taxon>
    </lineage>
</organism>
<feature type="region of interest" description="Disordered" evidence="8">
    <location>
        <begin position="413"/>
        <end position="480"/>
    </location>
</feature>
<dbReference type="PRINTS" id="PR00463">
    <property type="entry name" value="EP450I"/>
</dbReference>
<feature type="compositionally biased region" description="Polar residues" evidence="8">
    <location>
        <begin position="469"/>
        <end position="480"/>
    </location>
</feature>
<keyword evidence="10" id="KW-1185">Reference proteome</keyword>
<dbReference type="InterPro" id="IPR001128">
    <property type="entry name" value="Cyt_P450"/>
</dbReference>
<dbReference type="InterPro" id="IPR002401">
    <property type="entry name" value="Cyt_P450_E_grp-I"/>
</dbReference>
<evidence type="ECO:0000313" key="9">
    <source>
        <dbReference type="EMBL" id="GID55709.1"/>
    </source>
</evidence>